<feature type="domain" description="HTH cro/C1-type" evidence="1">
    <location>
        <begin position="19"/>
        <end position="77"/>
    </location>
</feature>
<dbReference type="AlphaFoldDB" id="A0A5U3AUC3"/>
<dbReference type="PROSITE" id="PS50943">
    <property type="entry name" value="HTH_CROC1"/>
    <property type="match status" value="1"/>
</dbReference>
<dbReference type="SUPFAM" id="SSF51306">
    <property type="entry name" value="LexA/Signal peptidase"/>
    <property type="match status" value="1"/>
</dbReference>
<dbReference type="Gene3D" id="1.10.260.40">
    <property type="entry name" value="lambda repressor-like DNA-binding domains"/>
    <property type="match status" value="1"/>
</dbReference>
<evidence type="ECO:0000313" key="2">
    <source>
        <dbReference type="EMBL" id="EBP3112221.1"/>
    </source>
</evidence>
<dbReference type="Gene3D" id="2.10.109.10">
    <property type="entry name" value="Umud Fragment, subunit A"/>
    <property type="match status" value="1"/>
</dbReference>
<dbReference type="CDD" id="cd06529">
    <property type="entry name" value="S24_LexA-like"/>
    <property type="match status" value="1"/>
</dbReference>
<dbReference type="GO" id="GO:0003677">
    <property type="term" value="F:DNA binding"/>
    <property type="evidence" value="ECO:0007669"/>
    <property type="project" value="InterPro"/>
</dbReference>
<dbReference type="RefSeq" id="WP_252289869.1">
    <property type="nucleotide sequence ID" value="NZ_JANAFH010000023.1"/>
</dbReference>
<dbReference type="EMBL" id="AAGLIJ010000044">
    <property type="protein sequence ID" value="EBP3112221.1"/>
    <property type="molecule type" value="Genomic_DNA"/>
</dbReference>
<dbReference type="Pfam" id="PF01381">
    <property type="entry name" value="HTH_3"/>
    <property type="match status" value="1"/>
</dbReference>
<dbReference type="InterPro" id="IPR036286">
    <property type="entry name" value="LexA/Signal_pep-like_sf"/>
</dbReference>
<proteinExistence type="predicted"/>
<dbReference type="SMART" id="SM00530">
    <property type="entry name" value="HTH_XRE"/>
    <property type="match status" value="1"/>
</dbReference>
<dbReference type="PANTHER" id="PTHR33516">
    <property type="entry name" value="LEXA REPRESSOR"/>
    <property type="match status" value="1"/>
</dbReference>
<dbReference type="InterPro" id="IPR001387">
    <property type="entry name" value="Cro/C1-type_HTH"/>
</dbReference>
<sequence length="237" mass="26027">MSAKKKPLTKEQLEDAMRLKAIYEKKKSELGLSQEGIAFSMGIGQSAVGAILNGVNALNANNAAMLANILQVGIEEFSPSIAKEISDLYRAIGADVQKRNEYEYPVFSHVQAGMFSPEFRTFTQRDAEGWVSTTKKASDAAFWLEVDGHSMTAPAGSRPSFPEGMLILVDPEEPVDPGDFCIARLDGDEFTFKRLIKDSGQAFLQPLNPQFPMIPCNENCRVVGKVVASQWPEETFG</sequence>
<accession>A0A5U3AUC3</accession>
<reference evidence="2" key="1">
    <citation type="submission" date="2018-07" db="EMBL/GenBank/DDBJ databases">
        <authorList>
            <consortium name="GenomeTrakr network: Whole genome sequencing for foodborne pathogen traceback"/>
        </authorList>
    </citation>
    <scope>NUCLEOTIDE SEQUENCE</scope>
    <source>
        <strain evidence="2">FDA00000982</strain>
    </source>
</reference>
<gene>
    <name evidence="2" type="ORF">TN85_23290</name>
</gene>
<dbReference type="PANTHER" id="PTHR33516:SF2">
    <property type="entry name" value="LEXA REPRESSOR-RELATED"/>
    <property type="match status" value="1"/>
</dbReference>
<evidence type="ECO:0000259" key="1">
    <source>
        <dbReference type="PROSITE" id="PS50943"/>
    </source>
</evidence>
<dbReference type="InterPro" id="IPR039418">
    <property type="entry name" value="LexA-like"/>
</dbReference>
<organism evidence="2">
    <name type="scientific">Salmonella enterica</name>
    <name type="common">Salmonella choleraesuis</name>
    <dbReference type="NCBI Taxonomy" id="28901"/>
    <lineage>
        <taxon>Bacteria</taxon>
        <taxon>Pseudomonadati</taxon>
        <taxon>Pseudomonadota</taxon>
        <taxon>Gammaproteobacteria</taxon>
        <taxon>Enterobacterales</taxon>
        <taxon>Enterobacteriaceae</taxon>
        <taxon>Salmonella</taxon>
    </lineage>
</organism>
<dbReference type="InterPro" id="IPR050077">
    <property type="entry name" value="LexA_repressor"/>
</dbReference>
<name>A0A5U3AUC3_SALER</name>
<dbReference type="InterPro" id="IPR015927">
    <property type="entry name" value="Peptidase_S24_S26A/B/C"/>
</dbReference>
<protein>
    <submittedName>
        <fullName evidence="2">LexA family transcriptional regulator</fullName>
    </submittedName>
</protein>
<dbReference type="SUPFAM" id="SSF47413">
    <property type="entry name" value="lambda repressor-like DNA-binding domains"/>
    <property type="match status" value="1"/>
</dbReference>
<dbReference type="InterPro" id="IPR010982">
    <property type="entry name" value="Lambda_DNA-bd_dom_sf"/>
</dbReference>
<dbReference type="Pfam" id="PF00717">
    <property type="entry name" value="Peptidase_S24"/>
    <property type="match status" value="1"/>
</dbReference>
<comment type="caution">
    <text evidence="2">The sequence shown here is derived from an EMBL/GenBank/DDBJ whole genome shotgun (WGS) entry which is preliminary data.</text>
</comment>